<evidence type="ECO:0000313" key="2">
    <source>
        <dbReference type="EMBL" id="CAH0385389.1"/>
    </source>
</evidence>
<evidence type="ECO:0000256" key="1">
    <source>
        <dbReference type="SAM" id="MobiDB-lite"/>
    </source>
</evidence>
<dbReference type="Pfam" id="PF03564">
    <property type="entry name" value="DUF1759"/>
    <property type="match status" value="1"/>
</dbReference>
<dbReference type="InterPro" id="IPR005312">
    <property type="entry name" value="DUF1759"/>
</dbReference>
<dbReference type="PANTHER" id="PTHR22954:SF3">
    <property type="entry name" value="PROTEIN CBG08539"/>
    <property type="match status" value="1"/>
</dbReference>
<evidence type="ECO:0000313" key="3">
    <source>
        <dbReference type="Proteomes" id="UP001152759"/>
    </source>
</evidence>
<reference evidence="2" key="1">
    <citation type="submission" date="2021-12" db="EMBL/GenBank/DDBJ databases">
        <authorList>
            <person name="King R."/>
        </authorList>
    </citation>
    <scope>NUCLEOTIDE SEQUENCE</scope>
</reference>
<keyword evidence="3" id="KW-1185">Reference proteome</keyword>
<protein>
    <submittedName>
        <fullName evidence="2">Uncharacterized protein</fullName>
    </submittedName>
</protein>
<name>A0A9P0F170_BEMTA</name>
<dbReference type="AlphaFoldDB" id="A0A9P0F170"/>
<sequence>MDSLHREIIQLNPRVPEKYRVAIEKKENAFEAIVHAAQVLYLSTREKANSGPNAKPNPSGAQSTVKPHIKLPKLELPKFSGKITEWSAFHSLFDVSIHQAATLSDIEKFQFLISKLDGEARQLVGTLELTGENYNAAYEALCTRYNNRRRHIHHHLSSLLDLPDIQHDSALPSLLCNIQEHINALTALGHNKDSYILLLTTVLLRKLPFRLRRRLEDARDDATTYPTFEELERFLQAECSQLDNYNTATKDQKTEPKFHRAKPETSRHFMATEGKGKDEGPKCPLCPQTHPIYV</sequence>
<organism evidence="2 3">
    <name type="scientific">Bemisia tabaci</name>
    <name type="common">Sweetpotato whitefly</name>
    <name type="synonym">Aleurodes tabaci</name>
    <dbReference type="NCBI Taxonomy" id="7038"/>
    <lineage>
        <taxon>Eukaryota</taxon>
        <taxon>Metazoa</taxon>
        <taxon>Ecdysozoa</taxon>
        <taxon>Arthropoda</taxon>
        <taxon>Hexapoda</taxon>
        <taxon>Insecta</taxon>
        <taxon>Pterygota</taxon>
        <taxon>Neoptera</taxon>
        <taxon>Paraneoptera</taxon>
        <taxon>Hemiptera</taxon>
        <taxon>Sternorrhyncha</taxon>
        <taxon>Aleyrodoidea</taxon>
        <taxon>Aleyrodidae</taxon>
        <taxon>Aleyrodinae</taxon>
        <taxon>Bemisia</taxon>
    </lineage>
</organism>
<proteinExistence type="predicted"/>
<gene>
    <name evidence="2" type="ORF">BEMITA_LOCUS4618</name>
</gene>
<feature type="region of interest" description="Disordered" evidence="1">
    <location>
        <begin position="47"/>
        <end position="66"/>
    </location>
</feature>
<dbReference type="PANTHER" id="PTHR22954">
    <property type="entry name" value="RETROVIRAL PROTEASE-RELATED"/>
    <property type="match status" value="1"/>
</dbReference>
<dbReference type="EMBL" id="OU963863">
    <property type="protein sequence ID" value="CAH0385389.1"/>
    <property type="molecule type" value="Genomic_DNA"/>
</dbReference>
<dbReference type="Proteomes" id="UP001152759">
    <property type="component" value="Chromosome 2"/>
</dbReference>
<accession>A0A9P0F170</accession>